<dbReference type="Proteomes" id="UP000012174">
    <property type="component" value="Unassembled WGS sequence"/>
</dbReference>
<reference evidence="9" key="1">
    <citation type="journal article" date="2013" name="Genome Announc.">
        <title>Draft genome sequence of the grapevine dieback fungus Eutypa lata UCR-EL1.</title>
        <authorList>
            <person name="Blanco-Ulate B."/>
            <person name="Rolshausen P.E."/>
            <person name="Cantu D."/>
        </authorList>
    </citation>
    <scope>NUCLEOTIDE SEQUENCE [LARGE SCALE GENOMIC DNA]</scope>
    <source>
        <strain evidence="9">UCR-EL1</strain>
    </source>
</reference>
<feature type="transmembrane region" description="Helical" evidence="6">
    <location>
        <begin position="148"/>
        <end position="171"/>
    </location>
</feature>
<dbReference type="eggNOG" id="ENOG502QPW5">
    <property type="taxonomic scope" value="Eukaryota"/>
</dbReference>
<dbReference type="InterPro" id="IPR008253">
    <property type="entry name" value="Marvel"/>
</dbReference>
<feature type="compositionally biased region" description="Low complexity" evidence="5">
    <location>
        <begin position="275"/>
        <end position="293"/>
    </location>
</feature>
<evidence type="ECO:0000259" key="7">
    <source>
        <dbReference type="Pfam" id="PF01284"/>
    </source>
</evidence>
<dbReference type="OrthoDB" id="5241662at2759"/>
<feature type="compositionally biased region" description="Low complexity" evidence="5">
    <location>
        <begin position="213"/>
        <end position="259"/>
    </location>
</feature>
<feature type="domain" description="MARVEL" evidence="7">
    <location>
        <begin position="19"/>
        <end position="123"/>
    </location>
</feature>
<dbReference type="OMA" id="MMILWLA"/>
<proteinExistence type="predicted"/>
<name>M7TH66_EUTLA</name>
<dbReference type="PANTHER" id="PTHR37451:SF4">
    <property type="entry name" value="MARVEL DOMAIN-CONTAINING PROTEIN"/>
    <property type="match status" value="1"/>
</dbReference>
<dbReference type="PANTHER" id="PTHR37451">
    <property type="entry name" value="MARVEL DOMAIN"/>
    <property type="match status" value="1"/>
</dbReference>
<dbReference type="GO" id="GO:0016020">
    <property type="term" value="C:membrane"/>
    <property type="evidence" value="ECO:0007669"/>
    <property type="project" value="UniProtKB-SubCell"/>
</dbReference>
<evidence type="ECO:0000256" key="1">
    <source>
        <dbReference type="ARBA" id="ARBA00004141"/>
    </source>
</evidence>
<keyword evidence="4 6" id="KW-0472">Membrane</keyword>
<keyword evidence="8" id="KW-0675">Receptor</keyword>
<evidence type="ECO:0000313" key="9">
    <source>
        <dbReference type="Proteomes" id="UP000012174"/>
    </source>
</evidence>
<evidence type="ECO:0000256" key="6">
    <source>
        <dbReference type="SAM" id="Phobius"/>
    </source>
</evidence>
<evidence type="ECO:0000256" key="4">
    <source>
        <dbReference type="ARBA" id="ARBA00023136"/>
    </source>
</evidence>
<sequence>MEAEWKSGQTVIPTPTWVLAVRICQIILSIITLGLAGWWIHGLYANPVGFAIVCVVFTWVVCAYQLISERLPAARNLYNTWAVLALDGLMIIFWLAAMGALAAYRGRFTVNVSVSGCTSDGSAINSNTCVINKRAGVAGYGILKALSANAGICAINMLLFVATFAYVAHFFRLAYVASKPAVDPEKPAAVAGMAAAAAPAAGGPGVDPTQSNPLLGQHQLQQYPGQPQPQMYQQQQQQQPAGYPQQAPQYAQNQPYDPYVQQNTAYAGAGGAYDQTQQQHQQQPPQQPMYSPQGTPAPGQPYQLPAQ</sequence>
<dbReference type="AlphaFoldDB" id="M7TH66"/>
<feature type="region of interest" description="Disordered" evidence="5">
    <location>
        <begin position="200"/>
        <end position="307"/>
    </location>
</feature>
<gene>
    <name evidence="8" type="ORF">UCREL1_3693</name>
</gene>
<evidence type="ECO:0000313" key="8">
    <source>
        <dbReference type="EMBL" id="EMR69286.1"/>
    </source>
</evidence>
<evidence type="ECO:0000256" key="2">
    <source>
        <dbReference type="ARBA" id="ARBA00022692"/>
    </source>
</evidence>
<feature type="transmembrane region" description="Helical" evidence="6">
    <location>
        <begin position="47"/>
        <end position="67"/>
    </location>
</feature>
<evidence type="ECO:0000256" key="5">
    <source>
        <dbReference type="SAM" id="MobiDB-lite"/>
    </source>
</evidence>
<dbReference type="EMBL" id="KB706110">
    <property type="protein sequence ID" value="EMR69286.1"/>
    <property type="molecule type" value="Genomic_DNA"/>
</dbReference>
<organism evidence="8 9">
    <name type="scientific">Eutypa lata (strain UCR-EL1)</name>
    <name type="common">Grapevine dieback disease fungus</name>
    <name type="synonym">Eutypa armeniacae</name>
    <dbReference type="NCBI Taxonomy" id="1287681"/>
    <lineage>
        <taxon>Eukaryota</taxon>
        <taxon>Fungi</taxon>
        <taxon>Dikarya</taxon>
        <taxon>Ascomycota</taxon>
        <taxon>Pezizomycotina</taxon>
        <taxon>Sordariomycetes</taxon>
        <taxon>Xylariomycetidae</taxon>
        <taxon>Xylariales</taxon>
        <taxon>Diatrypaceae</taxon>
        <taxon>Eutypa</taxon>
    </lineage>
</organism>
<comment type="subcellular location">
    <subcellularLocation>
        <location evidence="1">Membrane</location>
        <topology evidence="1">Multi-pass membrane protein</topology>
    </subcellularLocation>
</comment>
<dbReference type="HOGENOM" id="CLU_055465_1_1_1"/>
<keyword evidence="2 6" id="KW-0812">Transmembrane</keyword>
<dbReference type="STRING" id="1287681.M7TH66"/>
<dbReference type="KEGG" id="ela:UCREL1_3693"/>
<dbReference type="Pfam" id="PF01284">
    <property type="entry name" value="MARVEL"/>
    <property type="match status" value="1"/>
</dbReference>
<keyword evidence="9" id="KW-1185">Reference proteome</keyword>
<accession>M7TH66</accession>
<feature type="transmembrane region" description="Helical" evidence="6">
    <location>
        <begin position="79"/>
        <end position="104"/>
    </location>
</feature>
<evidence type="ECO:0000256" key="3">
    <source>
        <dbReference type="ARBA" id="ARBA00022989"/>
    </source>
</evidence>
<keyword evidence="3 6" id="KW-1133">Transmembrane helix</keyword>
<feature type="transmembrane region" description="Helical" evidence="6">
    <location>
        <begin position="20"/>
        <end position="41"/>
    </location>
</feature>
<protein>
    <submittedName>
        <fullName evidence="8">Putative g-protein coupled receptor protein</fullName>
    </submittedName>
</protein>